<gene>
    <name evidence="2" type="ORF">NESM_000516500</name>
</gene>
<protein>
    <submittedName>
        <fullName evidence="2">Uncharacterized protein</fullName>
    </submittedName>
</protein>
<evidence type="ECO:0000256" key="1">
    <source>
        <dbReference type="SAM" id="MobiDB-lite"/>
    </source>
</evidence>
<dbReference type="PANTHER" id="PTHR40743">
    <property type="entry name" value="NUCLEOTIDE-DIPHOSPHO-SUGAR TRANSFERASE CONTAINING PROTEIN"/>
    <property type="match status" value="1"/>
</dbReference>
<evidence type="ECO:0000313" key="2">
    <source>
        <dbReference type="EMBL" id="KAK7195851.1"/>
    </source>
</evidence>
<accession>A0AAW0ERS7</accession>
<proteinExistence type="predicted"/>
<dbReference type="AlphaFoldDB" id="A0AAW0ERS7"/>
<organism evidence="2 3">
    <name type="scientific">Novymonas esmeraldas</name>
    <dbReference type="NCBI Taxonomy" id="1808958"/>
    <lineage>
        <taxon>Eukaryota</taxon>
        <taxon>Discoba</taxon>
        <taxon>Euglenozoa</taxon>
        <taxon>Kinetoplastea</taxon>
        <taxon>Metakinetoplastina</taxon>
        <taxon>Trypanosomatida</taxon>
        <taxon>Trypanosomatidae</taxon>
        <taxon>Novymonas</taxon>
    </lineage>
</organism>
<evidence type="ECO:0000313" key="3">
    <source>
        <dbReference type="Proteomes" id="UP001430356"/>
    </source>
</evidence>
<dbReference type="PANTHER" id="PTHR40743:SF1">
    <property type="entry name" value="POSSIBLE GLYCOSYLTRANSFERASE"/>
    <property type="match status" value="1"/>
</dbReference>
<reference evidence="2 3" key="1">
    <citation type="journal article" date="2021" name="MBio">
        <title>A New Model Trypanosomatid, Novymonas esmeraldas: Genomic Perception of Its 'Candidatus Pandoraea novymonadis' Endosymbiont.</title>
        <authorList>
            <person name="Zakharova A."/>
            <person name="Saura A."/>
            <person name="Butenko A."/>
            <person name="Podesvova L."/>
            <person name="Warmusova S."/>
            <person name="Kostygov A.Y."/>
            <person name="Nenarokova A."/>
            <person name="Lukes J."/>
            <person name="Opperdoes F.R."/>
            <person name="Yurchenko V."/>
        </authorList>
    </citation>
    <scope>NUCLEOTIDE SEQUENCE [LARGE SCALE GENOMIC DNA]</scope>
    <source>
        <strain evidence="2 3">E262AT.01</strain>
    </source>
</reference>
<name>A0AAW0ERS7_9TRYP</name>
<keyword evidence="3" id="KW-1185">Reference proteome</keyword>
<dbReference type="Proteomes" id="UP001430356">
    <property type="component" value="Unassembled WGS sequence"/>
</dbReference>
<sequence>MNIVTSYFLVRALPGTIALGGDVVEHQQARQQEYLECLRRNQQHPDVASIHLLVEGADAYEHLLRHVMGNADAQRSTSAPLTGHRDRRRHTAPVVPVLCGSSSSSSGVSSMPLYSDFFLHANRLLPHRLTMVCNADVYLSPGHFSCSAVAELFRCARDLPCHWPSSPLSSSAAARPSSSAGEAAADLPKANALALALTRYESDHLLDAPFLYDYRGSHDAFVVVPPVPSSFLRRVAHPQNSYKAENVVLHELQRSGYVTLNPTLGDGARLVHRHAADLRQWFPPVDESRYALAPPSTVAQAASRIRDEVHARSSSPPPRPPV</sequence>
<feature type="region of interest" description="Disordered" evidence="1">
    <location>
        <begin position="296"/>
        <end position="322"/>
    </location>
</feature>
<comment type="caution">
    <text evidence="2">The sequence shown here is derived from an EMBL/GenBank/DDBJ whole genome shotgun (WGS) entry which is preliminary data.</text>
</comment>
<dbReference type="EMBL" id="JAECZO010000063">
    <property type="protein sequence ID" value="KAK7195851.1"/>
    <property type="molecule type" value="Genomic_DNA"/>
</dbReference>